<organism evidence="1 2">
    <name type="scientific">Setomelanomma holmii</name>
    <dbReference type="NCBI Taxonomy" id="210430"/>
    <lineage>
        <taxon>Eukaryota</taxon>
        <taxon>Fungi</taxon>
        <taxon>Dikarya</taxon>
        <taxon>Ascomycota</taxon>
        <taxon>Pezizomycotina</taxon>
        <taxon>Dothideomycetes</taxon>
        <taxon>Pleosporomycetidae</taxon>
        <taxon>Pleosporales</taxon>
        <taxon>Pleosporineae</taxon>
        <taxon>Phaeosphaeriaceae</taxon>
        <taxon>Setomelanomma</taxon>
    </lineage>
</organism>
<evidence type="ECO:0000313" key="1">
    <source>
        <dbReference type="EMBL" id="KAF2024954.1"/>
    </source>
</evidence>
<gene>
    <name evidence="1" type="ORF">EK21DRAFT_77548</name>
</gene>
<evidence type="ECO:0000313" key="2">
    <source>
        <dbReference type="Proteomes" id="UP000799777"/>
    </source>
</evidence>
<reference evidence="1" key="1">
    <citation type="journal article" date="2020" name="Stud. Mycol.">
        <title>101 Dothideomycetes genomes: a test case for predicting lifestyles and emergence of pathogens.</title>
        <authorList>
            <person name="Haridas S."/>
            <person name="Albert R."/>
            <person name="Binder M."/>
            <person name="Bloem J."/>
            <person name="Labutti K."/>
            <person name="Salamov A."/>
            <person name="Andreopoulos B."/>
            <person name="Baker S."/>
            <person name="Barry K."/>
            <person name="Bills G."/>
            <person name="Bluhm B."/>
            <person name="Cannon C."/>
            <person name="Castanera R."/>
            <person name="Culley D."/>
            <person name="Daum C."/>
            <person name="Ezra D."/>
            <person name="Gonzalez J."/>
            <person name="Henrissat B."/>
            <person name="Kuo A."/>
            <person name="Liang C."/>
            <person name="Lipzen A."/>
            <person name="Lutzoni F."/>
            <person name="Magnuson J."/>
            <person name="Mondo S."/>
            <person name="Nolan M."/>
            <person name="Ohm R."/>
            <person name="Pangilinan J."/>
            <person name="Park H.-J."/>
            <person name="Ramirez L."/>
            <person name="Alfaro M."/>
            <person name="Sun H."/>
            <person name="Tritt A."/>
            <person name="Yoshinaga Y."/>
            <person name="Zwiers L.-H."/>
            <person name="Turgeon B."/>
            <person name="Goodwin S."/>
            <person name="Spatafora J."/>
            <person name="Crous P."/>
            <person name="Grigoriev I."/>
        </authorList>
    </citation>
    <scope>NUCLEOTIDE SEQUENCE</scope>
    <source>
        <strain evidence="1">CBS 110217</strain>
    </source>
</reference>
<dbReference type="AlphaFoldDB" id="A0A9P4H0B3"/>
<dbReference type="Pfam" id="PF11093">
    <property type="entry name" value="Mitochondr_Som1"/>
    <property type="match status" value="1"/>
</dbReference>
<comment type="caution">
    <text evidence="1">The sequence shown here is derived from an EMBL/GenBank/DDBJ whole genome shotgun (WGS) entry which is preliminary data.</text>
</comment>
<dbReference type="GO" id="GO:0042720">
    <property type="term" value="C:mitochondrial inner membrane peptidase complex"/>
    <property type="evidence" value="ECO:0007669"/>
    <property type="project" value="InterPro"/>
</dbReference>
<dbReference type="Proteomes" id="UP000799777">
    <property type="component" value="Unassembled WGS sequence"/>
</dbReference>
<dbReference type="OrthoDB" id="3983163at2759"/>
<name>A0A9P4H0B3_9PLEO</name>
<sequence>MPPPIPTHHLSDLETQINILPNGKPRKPPVNLLDCPLKELVQFKCNMSVPQRKGQMPTIICEPVVRLLRQCEGGLSVETTAWEGWKARRKSTERSEG</sequence>
<dbReference type="InterPro" id="IPR024645">
    <property type="entry name" value="Mitochondr_Som1"/>
</dbReference>
<keyword evidence="2" id="KW-1185">Reference proteome</keyword>
<dbReference type="EMBL" id="ML978279">
    <property type="protein sequence ID" value="KAF2024954.1"/>
    <property type="molecule type" value="Genomic_DNA"/>
</dbReference>
<proteinExistence type="predicted"/>
<protein>
    <submittedName>
        <fullName evidence="1">Uncharacterized protein</fullName>
    </submittedName>
</protein>
<accession>A0A9P4H0B3</accession>